<dbReference type="AlphaFoldDB" id="A0A6A2VIY3"/>
<evidence type="ECO:0000256" key="1">
    <source>
        <dbReference type="ARBA" id="ARBA00022475"/>
    </source>
</evidence>
<evidence type="ECO:0000256" key="4">
    <source>
        <dbReference type="ARBA" id="ARBA00022989"/>
    </source>
</evidence>
<evidence type="ECO:0000256" key="7">
    <source>
        <dbReference type="SAM" id="Phobius"/>
    </source>
</evidence>
<keyword evidence="5" id="KW-0131">Cell cycle</keyword>
<evidence type="ECO:0000256" key="3">
    <source>
        <dbReference type="ARBA" id="ARBA00022692"/>
    </source>
</evidence>
<dbReference type="Pfam" id="PF08478">
    <property type="entry name" value="POTRA_1"/>
    <property type="match status" value="1"/>
</dbReference>
<feature type="compositionally biased region" description="Polar residues" evidence="6">
    <location>
        <begin position="167"/>
        <end position="179"/>
    </location>
</feature>
<keyword evidence="11" id="KW-1185">Reference proteome</keyword>
<feature type="compositionally biased region" description="Basic and acidic residues" evidence="6">
    <location>
        <begin position="14"/>
        <end position="24"/>
    </location>
</feature>
<keyword evidence="1" id="KW-1003">Cell membrane</keyword>
<keyword evidence="7" id="KW-0472">Membrane</keyword>
<name>A0A6A2VIY3_9BIFI</name>
<dbReference type="GO" id="GO:0005886">
    <property type="term" value="C:plasma membrane"/>
    <property type="evidence" value="ECO:0007669"/>
    <property type="project" value="TreeGrafter"/>
</dbReference>
<keyword evidence="4 7" id="KW-1133">Transmembrane helix</keyword>
<feature type="compositionally biased region" description="Basic and acidic residues" evidence="6">
    <location>
        <begin position="34"/>
        <end position="46"/>
    </location>
</feature>
<dbReference type="Pfam" id="PF03799">
    <property type="entry name" value="FtsQ_DivIB_C"/>
    <property type="match status" value="1"/>
</dbReference>
<dbReference type="PANTHER" id="PTHR37820:SF1">
    <property type="entry name" value="CELL DIVISION PROTEIN FTSQ"/>
    <property type="match status" value="1"/>
</dbReference>
<proteinExistence type="predicted"/>
<feature type="compositionally biased region" description="Basic residues" evidence="6">
    <location>
        <begin position="190"/>
        <end position="204"/>
    </location>
</feature>
<feature type="domain" description="POTRA" evidence="9">
    <location>
        <begin position="352"/>
        <end position="415"/>
    </location>
</feature>
<evidence type="ECO:0000313" key="10">
    <source>
        <dbReference type="EMBL" id="KAB8301863.1"/>
    </source>
</evidence>
<protein>
    <submittedName>
        <fullName evidence="10">Cell division protein FtsQ</fullName>
    </submittedName>
</protein>
<accession>A0A6A2VIY3</accession>
<keyword evidence="3 7" id="KW-0812">Transmembrane</keyword>
<dbReference type="InterPro" id="IPR013685">
    <property type="entry name" value="POTRA_FtsQ_type"/>
</dbReference>
<feature type="compositionally biased region" description="Low complexity" evidence="6">
    <location>
        <begin position="141"/>
        <end position="162"/>
    </location>
</feature>
<dbReference type="Gene3D" id="3.10.20.310">
    <property type="entry name" value="membrane protein fhac"/>
    <property type="match status" value="1"/>
</dbReference>
<keyword evidence="2 10" id="KW-0132">Cell division</keyword>
<dbReference type="PANTHER" id="PTHR37820">
    <property type="entry name" value="CELL DIVISION PROTEIN DIVIB"/>
    <property type="match status" value="1"/>
</dbReference>
<evidence type="ECO:0000259" key="9">
    <source>
        <dbReference type="Pfam" id="PF08478"/>
    </source>
</evidence>
<feature type="region of interest" description="Disordered" evidence="6">
    <location>
        <begin position="1"/>
        <end position="259"/>
    </location>
</feature>
<dbReference type="InterPro" id="IPR050487">
    <property type="entry name" value="FtsQ_DivIB"/>
</dbReference>
<organism evidence="10 11">
    <name type="scientific">Bifidobacterium apri</name>
    <dbReference type="NCBI Taxonomy" id="1769423"/>
    <lineage>
        <taxon>Bacteria</taxon>
        <taxon>Bacillati</taxon>
        <taxon>Actinomycetota</taxon>
        <taxon>Actinomycetes</taxon>
        <taxon>Bifidobacteriales</taxon>
        <taxon>Bifidobacteriaceae</taxon>
        <taxon>Bifidobacterium</taxon>
    </lineage>
</organism>
<feature type="compositionally biased region" description="Polar residues" evidence="6">
    <location>
        <begin position="229"/>
        <end position="245"/>
    </location>
</feature>
<evidence type="ECO:0000256" key="6">
    <source>
        <dbReference type="SAM" id="MobiDB-lite"/>
    </source>
</evidence>
<feature type="domain" description="Cell division protein FtsQ/DivIB C-terminal" evidence="8">
    <location>
        <begin position="429"/>
        <end position="541"/>
    </location>
</feature>
<feature type="compositionally biased region" description="Polar residues" evidence="6">
    <location>
        <begin position="76"/>
        <end position="89"/>
    </location>
</feature>
<evidence type="ECO:0000256" key="2">
    <source>
        <dbReference type="ARBA" id="ARBA00022618"/>
    </source>
</evidence>
<reference evidence="10 11" key="1">
    <citation type="submission" date="2019-09" db="EMBL/GenBank/DDBJ databases">
        <title>Characterization of the phylogenetic diversity of two novel species belonging to the genus Bifidobacterium: Bifidobacterium cebidarum sp. nov. and Bifidobacterium leontopitheci sp. nov.</title>
        <authorList>
            <person name="Lugli G.A."/>
            <person name="Duranti S."/>
            <person name="Milani C."/>
            <person name="Turroni F."/>
            <person name="Ventura M."/>
        </authorList>
    </citation>
    <scope>NUCLEOTIDE SEQUENCE [LARGE SCALE GENOMIC DNA]</scope>
    <source>
        <strain evidence="10 11">DSM 100238</strain>
    </source>
</reference>
<evidence type="ECO:0000256" key="5">
    <source>
        <dbReference type="ARBA" id="ARBA00023306"/>
    </source>
</evidence>
<dbReference type="Proteomes" id="UP000440041">
    <property type="component" value="Unassembled WGS sequence"/>
</dbReference>
<evidence type="ECO:0000259" key="8">
    <source>
        <dbReference type="Pfam" id="PF03799"/>
    </source>
</evidence>
<dbReference type="InterPro" id="IPR005548">
    <property type="entry name" value="Cell_div_FtsQ/DivIB_C"/>
</dbReference>
<gene>
    <name evidence="10" type="ORF">DSM100238_0182</name>
</gene>
<evidence type="ECO:0000313" key="11">
    <source>
        <dbReference type="Proteomes" id="UP000440041"/>
    </source>
</evidence>
<feature type="compositionally biased region" description="Polar residues" evidence="6">
    <location>
        <begin position="128"/>
        <end position="138"/>
    </location>
</feature>
<dbReference type="EMBL" id="WBSO01000001">
    <property type="protein sequence ID" value="KAB8301863.1"/>
    <property type="molecule type" value="Genomic_DNA"/>
</dbReference>
<feature type="transmembrane region" description="Helical" evidence="7">
    <location>
        <begin position="320"/>
        <end position="342"/>
    </location>
</feature>
<dbReference type="GO" id="GO:0051301">
    <property type="term" value="P:cell division"/>
    <property type="evidence" value="ECO:0007669"/>
    <property type="project" value="UniProtKB-KW"/>
</dbReference>
<sequence>MPGRVARSGAGDGSSDKSSRDGRLRQSGSQSGHQNDRQSGHQDSQRNGHKPRSARSVAGRAEHGVGDTASVAGGATSRTVSGSAASGNKVSMDKASQDSRISSSGTFPRVARKSRGVPSTAIPGVSSGGSRDATSSKPVSRRAASGRAASDRGPSGRSAASGHATVPTRTTSSLDNTDSAAELDKNDKSSRKRSLRAIVSRKARKDIVAGKGKSPKQARVASSAKYNKLNKSVSGSEQGRASDSTGVAESGKSVSGGSGASAAAVSKATGFVDARALQSEDLVAKTLNESTGPLGVAARPKVVDFNERVKERQHANTLMVVKRVAITIISIAAVVGIVWALFFSPLLRLDAAQITVTGANEWVSSSKVESIASAEAGKSLLLVSSHDIETQLAAIPGVSKATATKQYPNGMQVTIRAQEPAAMLKTPDGALTAVDGKGRVLNSVKNASTAGIPVIEVNDVAKSLKSRSVVTAVKVVDSLSDTMRARVSKVTAQTQDSITTELDNGNYTIIWGNASQMKLKKAVVDKIINDPNVIGDKHSVDVSAPLRPIIK</sequence>
<comment type="caution">
    <text evidence="10">The sequence shown here is derived from an EMBL/GenBank/DDBJ whole genome shotgun (WGS) entry which is preliminary data.</text>
</comment>